<sequence length="75" mass="8433">MTQWKDFGGDARGILFLSTGNSLFTEKEERERGVDDAGNAFGDGNYRMRKLERGAHDNEQYGCLVHRHAGQSVKT</sequence>
<evidence type="ECO:0000313" key="2">
    <source>
        <dbReference type="Proteomes" id="UP000053989"/>
    </source>
</evidence>
<gene>
    <name evidence="1" type="ORF">SCLCIDRAFT_1206867</name>
</gene>
<dbReference type="InParanoid" id="A0A0C3ERG1"/>
<dbReference type="HOGENOM" id="CLU_2672527_0_0_1"/>
<dbReference type="AlphaFoldDB" id="A0A0C3ERG1"/>
<accession>A0A0C3ERG1</accession>
<reference evidence="1 2" key="1">
    <citation type="submission" date="2014-04" db="EMBL/GenBank/DDBJ databases">
        <authorList>
            <consortium name="DOE Joint Genome Institute"/>
            <person name="Kuo A."/>
            <person name="Kohler A."/>
            <person name="Nagy L.G."/>
            <person name="Floudas D."/>
            <person name="Copeland A."/>
            <person name="Barry K.W."/>
            <person name="Cichocki N."/>
            <person name="Veneault-Fourrey C."/>
            <person name="LaButti K."/>
            <person name="Lindquist E.A."/>
            <person name="Lipzen A."/>
            <person name="Lundell T."/>
            <person name="Morin E."/>
            <person name="Murat C."/>
            <person name="Sun H."/>
            <person name="Tunlid A."/>
            <person name="Henrissat B."/>
            <person name="Grigoriev I.V."/>
            <person name="Hibbett D.S."/>
            <person name="Martin F."/>
            <person name="Nordberg H.P."/>
            <person name="Cantor M.N."/>
            <person name="Hua S.X."/>
        </authorList>
    </citation>
    <scope>NUCLEOTIDE SEQUENCE [LARGE SCALE GENOMIC DNA]</scope>
    <source>
        <strain evidence="1 2">Foug A</strain>
    </source>
</reference>
<name>A0A0C3ERG1_9AGAM</name>
<evidence type="ECO:0000313" key="1">
    <source>
        <dbReference type="EMBL" id="KIM70709.1"/>
    </source>
</evidence>
<dbReference type="Proteomes" id="UP000053989">
    <property type="component" value="Unassembled WGS sequence"/>
</dbReference>
<dbReference type="EMBL" id="KN822004">
    <property type="protein sequence ID" value="KIM70709.1"/>
    <property type="molecule type" value="Genomic_DNA"/>
</dbReference>
<keyword evidence="2" id="KW-1185">Reference proteome</keyword>
<organism evidence="1 2">
    <name type="scientific">Scleroderma citrinum Foug A</name>
    <dbReference type="NCBI Taxonomy" id="1036808"/>
    <lineage>
        <taxon>Eukaryota</taxon>
        <taxon>Fungi</taxon>
        <taxon>Dikarya</taxon>
        <taxon>Basidiomycota</taxon>
        <taxon>Agaricomycotina</taxon>
        <taxon>Agaricomycetes</taxon>
        <taxon>Agaricomycetidae</taxon>
        <taxon>Boletales</taxon>
        <taxon>Sclerodermatineae</taxon>
        <taxon>Sclerodermataceae</taxon>
        <taxon>Scleroderma</taxon>
    </lineage>
</organism>
<protein>
    <submittedName>
        <fullName evidence="1">Uncharacterized protein</fullName>
    </submittedName>
</protein>
<reference evidence="2" key="2">
    <citation type="submission" date="2015-01" db="EMBL/GenBank/DDBJ databases">
        <title>Evolutionary Origins and Diversification of the Mycorrhizal Mutualists.</title>
        <authorList>
            <consortium name="DOE Joint Genome Institute"/>
            <consortium name="Mycorrhizal Genomics Consortium"/>
            <person name="Kohler A."/>
            <person name="Kuo A."/>
            <person name="Nagy L.G."/>
            <person name="Floudas D."/>
            <person name="Copeland A."/>
            <person name="Barry K.W."/>
            <person name="Cichocki N."/>
            <person name="Veneault-Fourrey C."/>
            <person name="LaButti K."/>
            <person name="Lindquist E.A."/>
            <person name="Lipzen A."/>
            <person name="Lundell T."/>
            <person name="Morin E."/>
            <person name="Murat C."/>
            <person name="Riley R."/>
            <person name="Ohm R."/>
            <person name="Sun H."/>
            <person name="Tunlid A."/>
            <person name="Henrissat B."/>
            <person name="Grigoriev I.V."/>
            <person name="Hibbett D.S."/>
            <person name="Martin F."/>
        </authorList>
    </citation>
    <scope>NUCLEOTIDE SEQUENCE [LARGE SCALE GENOMIC DNA]</scope>
    <source>
        <strain evidence="2">Foug A</strain>
    </source>
</reference>
<proteinExistence type="predicted"/>